<protein>
    <submittedName>
        <fullName evidence="1">Uncharacterized protein</fullName>
    </submittedName>
</protein>
<dbReference type="EMBL" id="CM029042">
    <property type="protein sequence ID" value="KAG2615439.1"/>
    <property type="molecule type" value="Genomic_DNA"/>
</dbReference>
<organism evidence="1 2">
    <name type="scientific">Panicum virgatum</name>
    <name type="common">Blackwell switchgrass</name>
    <dbReference type="NCBI Taxonomy" id="38727"/>
    <lineage>
        <taxon>Eukaryota</taxon>
        <taxon>Viridiplantae</taxon>
        <taxon>Streptophyta</taxon>
        <taxon>Embryophyta</taxon>
        <taxon>Tracheophyta</taxon>
        <taxon>Spermatophyta</taxon>
        <taxon>Magnoliopsida</taxon>
        <taxon>Liliopsida</taxon>
        <taxon>Poales</taxon>
        <taxon>Poaceae</taxon>
        <taxon>PACMAD clade</taxon>
        <taxon>Panicoideae</taxon>
        <taxon>Panicodae</taxon>
        <taxon>Paniceae</taxon>
        <taxon>Panicinae</taxon>
        <taxon>Panicum</taxon>
        <taxon>Panicum sect. Hiantes</taxon>
    </lineage>
</organism>
<dbReference type="AlphaFoldDB" id="A0A8T0TXB2"/>
<reference evidence="1 2" key="1">
    <citation type="submission" date="2020-05" db="EMBL/GenBank/DDBJ databases">
        <title>WGS assembly of Panicum virgatum.</title>
        <authorList>
            <person name="Lovell J.T."/>
            <person name="Jenkins J."/>
            <person name="Shu S."/>
            <person name="Juenger T.E."/>
            <person name="Schmutz J."/>
        </authorList>
    </citation>
    <scope>NUCLEOTIDE SEQUENCE [LARGE SCALE GENOMIC DNA]</scope>
    <source>
        <strain evidence="1">AP13</strain>
        <strain evidence="2">cv. AP13</strain>
    </source>
</reference>
<dbReference type="Proteomes" id="UP000823388">
    <property type="component" value="Chromosome 3N"/>
</dbReference>
<name>A0A8T0TXB2_PANVG</name>
<gene>
    <name evidence="1" type="ORF">PVAP13_3NG058790</name>
</gene>
<proteinExistence type="predicted"/>
<keyword evidence="2" id="KW-1185">Reference proteome</keyword>
<accession>A0A8T0TXB2</accession>
<sequence>MIWVFRQLESCACSGKFMVELRWSAVSFIDTHKRQSANNALRRLKIYIEMCERRSFSPHMHATAGMQPLR</sequence>
<evidence type="ECO:0000313" key="2">
    <source>
        <dbReference type="Proteomes" id="UP000823388"/>
    </source>
</evidence>
<evidence type="ECO:0000313" key="1">
    <source>
        <dbReference type="EMBL" id="KAG2615440.1"/>
    </source>
</evidence>
<comment type="caution">
    <text evidence="1">The sequence shown here is derived from an EMBL/GenBank/DDBJ whole genome shotgun (WGS) entry which is preliminary data.</text>
</comment>
<dbReference type="EMBL" id="CM029042">
    <property type="protein sequence ID" value="KAG2615440.1"/>
    <property type="molecule type" value="Genomic_DNA"/>
</dbReference>